<dbReference type="PANTHER" id="PTHR48022">
    <property type="entry name" value="PLASTIDIC GLUCOSE TRANSPORTER 4"/>
    <property type="match status" value="1"/>
</dbReference>
<dbReference type="Gene3D" id="1.20.1250.20">
    <property type="entry name" value="MFS general substrate transporter like domains"/>
    <property type="match status" value="1"/>
</dbReference>
<evidence type="ECO:0000256" key="5">
    <source>
        <dbReference type="ARBA" id="ARBA00022989"/>
    </source>
</evidence>
<keyword evidence="14" id="KW-0813">Transport</keyword>
<dbReference type="PROSITE" id="PS00217">
    <property type="entry name" value="SUGAR_TRANSPORT_2"/>
    <property type="match status" value="1"/>
</dbReference>
<evidence type="ECO:0000256" key="3">
    <source>
        <dbReference type="ARBA" id="ARBA00011738"/>
    </source>
</evidence>
<evidence type="ECO:0000256" key="14">
    <source>
        <dbReference type="RuleBase" id="RU003346"/>
    </source>
</evidence>
<feature type="transmembrane region" description="Helical" evidence="15">
    <location>
        <begin position="112"/>
        <end position="131"/>
    </location>
</feature>
<dbReference type="InterPro" id="IPR005828">
    <property type="entry name" value="MFS_sugar_transport-like"/>
</dbReference>
<dbReference type="AlphaFoldDB" id="A0A7S2S7T8"/>
<evidence type="ECO:0000259" key="16">
    <source>
        <dbReference type="PROSITE" id="PS50850"/>
    </source>
</evidence>
<evidence type="ECO:0000256" key="13">
    <source>
        <dbReference type="ARBA" id="ARBA00044780"/>
    </source>
</evidence>
<dbReference type="PRINTS" id="PR00171">
    <property type="entry name" value="SUGRTRNSPORT"/>
</dbReference>
<feature type="transmembrane region" description="Helical" evidence="15">
    <location>
        <begin position="202"/>
        <end position="222"/>
    </location>
</feature>
<evidence type="ECO:0000256" key="11">
    <source>
        <dbReference type="ARBA" id="ARBA00044668"/>
    </source>
</evidence>
<keyword evidence="5 15" id="KW-1133">Transmembrane helix</keyword>
<comment type="catalytic activity">
    <reaction evidence="11">
        <text>D-glucosamine(out) = D-glucosamine(in)</text>
        <dbReference type="Rhea" id="RHEA:78423"/>
        <dbReference type="ChEBI" id="CHEBI:58723"/>
    </reaction>
    <physiologicalReaction direction="left-to-right" evidence="11">
        <dbReference type="Rhea" id="RHEA:78424"/>
    </physiologicalReaction>
</comment>
<name>A0A7S2S7T8_9STRA</name>
<comment type="catalytic activity">
    <reaction evidence="8">
        <text>D-glucose(out) = D-glucose(in)</text>
        <dbReference type="Rhea" id="RHEA:60376"/>
        <dbReference type="ChEBI" id="CHEBI:4167"/>
    </reaction>
    <physiologicalReaction direction="left-to-right" evidence="8">
        <dbReference type="Rhea" id="RHEA:60377"/>
    </physiologicalReaction>
</comment>
<dbReference type="PROSITE" id="PS00216">
    <property type="entry name" value="SUGAR_TRANSPORT_1"/>
    <property type="match status" value="2"/>
</dbReference>
<comment type="similarity">
    <text evidence="2 14">Belongs to the major facilitator superfamily. Sugar transporter (TC 2.A.1.1) family.</text>
</comment>
<sequence length="538" mass="59321">MRIGDSSANIKHDVDALIASESREASMNFFTYLVLGVAASGGMTFGLDIGTAAITSMDYFRSEMDIPLLGTADADSTATSNKITLFTVLFHVFTMIGAPFAGAISDRIGRRAVIVIACTLFTAGAIWQSASRHYLDVILGRCLGGIGNGFVLTVIPIYAAELAPERIRGKTLVIFNFSITFGIFFMGVFNELVKSEEWGWRVAIGLQGIPCIVILITTLLVFPESPRYLVKKHKDEQARAALEKLCRGNENADQIVDYQLKRIQFEIAEAERIGVGSFQELFNDFPTLLCGLMVPFCQNVTGANWFLNYGTILFNSLGYEAFAMDLVLKTLNMVGTACTFFFIERAGRKFLTLWGAVCTVTIFLIVAVVIVATGTDLTMKNGDPTTHSVQLFTLICIFLFQYIYGLTWGPPAWAVPSEVFSLRTRGKGMALAVGANMATNICFGDYGYLALSTATNIQITLFILVAANVIFVLTTTLFFQPETRQLSLEEMRKIFAYKPYGGKEGDEKGSMTQFFRRNAAQAMQILRFKPANPRSEPF</sequence>
<gene>
    <name evidence="17" type="ORF">QSP1433_LOCUS11221</name>
</gene>
<keyword evidence="6 15" id="KW-0472">Membrane</keyword>
<feature type="domain" description="Major facilitator superfamily (MFS) profile" evidence="16">
    <location>
        <begin position="34"/>
        <end position="484"/>
    </location>
</feature>
<dbReference type="SUPFAM" id="SSF103473">
    <property type="entry name" value="MFS general substrate transporter"/>
    <property type="match status" value="1"/>
</dbReference>
<dbReference type="InterPro" id="IPR003663">
    <property type="entry name" value="Sugar/inositol_transpt"/>
</dbReference>
<evidence type="ECO:0000256" key="7">
    <source>
        <dbReference type="ARBA" id="ARBA00044637"/>
    </source>
</evidence>
<comment type="catalytic activity">
    <reaction evidence="7">
        <text>D-galactose(in) = D-galactose(out)</text>
        <dbReference type="Rhea" id="RHEA:34915"/>
        <dbReference type="ChEBI" id="CHEBI:4139"/>
    </reaction>
    <physiologicalReaction direction="right-to-left" evidence="7">
        <dbReference type="Rhea" id="RHEA:34917"/>
    </physiologicalReaction>
</comment>
<dbReference type="PROSITE" id="PS50850">
    <property type="entry name" value="MFS"/>
    <property type="match status" value="1"/>
</dbReference>
<dbReference type="PANTHER" id="PTHR48022:SF2">
    <property type="entry name" value="PLASTIDIC GLUCOSE TRANSPORTER 4"/>
    <property type="match status" value="1"/>
</dbReference>
<evidence type="ECO:0000256" key="2">
    <source>
        <dbReference type="ARBA" id="ARBA00010992"/>
    </source>
</evidence>
<feature type="transmembrane region" description="Helical" evidence="15">
    <location>
        <begin position="172"/>
        <end position="190"/>
    </location>
</feature>
<reference evidence="17" key="1">
    <citation type="submission" date="2021-01" db="EMBL/GenBank/DDBJ databases">
        <authorList>
            <person name="Corre E."/>
            <person name="Pelletier E."/>
            <person name="Niang G."/>
            <person name="Scheremetjew M."/>
            <person name="Finn R."/>
            <person name="Kale V."/>
            <person name="Holt S."/>
            <person name="Cochrane G."/>
            <person name="Meng A."/>
            <person name="Brown T."/>
            <person name="Cohen L."/>
        </authorList>
    </citation>
    <scope>NUCLEOTIDE SEQUENCE</scope>
    <source>
        <strain evidence="17">NY070348D</strain>
    </source>
</reference>
<dbReference type="InterPro" id="IPR036259">
    <property type="entry name" value="MFS_trans_sf"/>
</dbReference>
<feature type="transmembrane region" description="Helical" evidence="15">
    <location>
        <begin position="391"/>
        <end position="409"/>
    </location>
</feature>
<dbReference type="NCBIfam" id="TIGR00879">
    <property type="entry name" value="SP"/>
    <property type="match status" value="1"/>
</dbReference>
<comment type="subunit">
    <text evidence="3">Homodimer.</text>
</comment>
<dbReference type="EMBL" id="HBHK01017691">
    <property type="protein sequence ID" value="CAD9692100.1"/>
    <property type="molecule type" value="Transcribed_RNA"/>
</dbReference>
<feature type="transmembrane region" description="Helical" evidence="15">
    <location>
        <begin position="457"/>
        <end position="479"/>
    </location>
</feature>
<evidence type="ECO:0000256" key="15">
    <source>
        <dbReference type="SAM" id="Phobius"/>
    </source>
</evidence>
<dbReference type="Pfam" id="PF00083">
    <property type="entry name" value="Sugar_tr"/>
    <property type="match status" value="1"/>
</dbReference>
<comment type="catalytic activity">
    <reaction evidence="9">
        <text>D-xylose(out) = D-xylose(in)</text>
        <dbReference type="Rhea" id="RHEA:78427"/>
        <dbReference type="ChEBI" id="CHEBI:53455"/>
    </reaction>
    <physiologicalReaction direction="left-to-right" evidence="9">
        <dbReference type="Rhea" id="RHEA:78428"/>
    </physiologicalReaction>
</comment>
<dbReference type="InterPro" id="IPR050360">
    <property type="entry name" value="MFS_Sugar_Transporters"/>
</dbReference>
<evidence type="ECO:0000256" key="4">
    <source>
        <dbReference type="ARBA" id="ARBA00022692"/>
    </source>
</evidence>
<evidence type="ECO:0000256" key="12">
    <source>
        <dbReference type="ARBA" id="ARBA00044710"/>
    </source>
</evidence>
<dbReference type="GO" id="GO:0016020">
    <property type="term" value="C:membrane"/>
    <property type="evidence" value="ECO:0007669"/>
    <property type="project" value="UniProtKB-SubCell"/>
</dbReference>
<feature type="transmembrane region" description="Helical" evidence="15">
    <location>
        <begin position="29"/>
        <end position="54"/>
    </location>
</feature>
<proteinExistence type="inferred from homology"/>
<evidence type="ECO:0000256" key="9">
    <source>
        <dbReference type="ARBA" id="ARBA00044656"/>
    </source>
</evidence>
<dbReference type="InterPro" id="IPR005829">
    <property type="entry name" value="Sugar_transporter_CS"/>
</dbReference>
<feature type="transmembrane region" description="Helical" evidence="15">
    <location>
        <begin position="350"/>
        <end position="371"/>
    </location>
</feature>
<accession>A0A7S2S7T8</accession>
<evidence type="ECO:0000256" key="8">
    <source>
        <dbReference type="ARBA" id="ARBA00044648"/>
    </source>
</evidence>
<dbReference type="GO" id="GO:0005351">
    <property type="term" value="F:carbohydrate:proton symporter activity"/>
    <property type="evidence" value="ECO:0007669"/>
    <property type="project" value="TreeGrafter"/>
</dbReference>
<comment type="catalytic activity">
    <reaction evidence="12">
        <text>D-fructose(out) = D-fructose(in)</text>
        <dbReference type="Rhea" id="RHEA:60372"/>
        <dbReference type="ChEBI" id="CHEBI:37721"/>
    </reaction>
    <physiologicalReaction direction="left-to-right" evidence="12">
        <dbReference type="Rhea" id="RHEA:60373"/>
    </physiologicalReaction>
</comment>
<keyword evidence="4 15" id="KW-0812">Transmembrane</keyword>
<evidence type="ECO:0000256" key="1">
    <source>
        <dbReference type="ARBA" id="ARBA00004141"/>
    </source>
</evidence>
<dbReference type="InterPro" id="IPR020846">
    <property type="entry name" value="MFS_dom"/>
</dbReference>
<feature type="transmembrane region" description="Helical" evidence="15">
    <location>
        <begin position="430"/>
        <end position="451"/>
    </location>
</feature>
<feature type="transmembrane region" description="Helical" evidence="15">
    <location>
        <begin position="137"/>
        <end position="160"/>
    </location>
</feature>
<evidence type="ECO:0000256" key="6">
    <source>
        <dbReference type="ARBA" id="ARBA00023136"/>
    </source>
</evidence>
<comment type="catalytic activity">
    <reaction evidence="10">
        <text>D-mannose(out) = D-mannose(in)</text>
        <dbReference type="Rhea" id="RHEA:78391"/>
        <dbReference type="ChEBI" id="CHEBI:4208"/>
    </reaction>
    <physiologicalReaction direction="left-to-right" evidence="10">
        <dbReference type="Rhea" id="RHEA:78392"/>
    </physiologicalReaction>
</comment>
<organism evidence="17">
    <name type="scientific">Mucochytrium quahogii</name>
    <dbReference type="NCBI Taxonomy" id="96639"/>
    <lineage>
        <taxon>Eukaryota</taxon>
        <taxon>Sar</taxon>
        <taxon>Stramenopiles</taxon>
        <taxon>Bigyra</taxon>
        <taxon>Labyrinthulomycetes</taxon>
        <taxon>Thraustochytrida</taxon>
        <taxon>Thraustochytriidae</taxon>
        <taxon>Mucochytrium</taxon>
    </lineage>
</organism>
<protein>
    <recommendedName>
        <fullName evidence="13">Hexose transporter 1</fullName>
    </recommendedName>
</protein>
<evidence type="ECO:0000313" key="17">
    <source>
        <dbReference type="EMBL" id="CAD9692100.1"/>
    </source>
</evidence>
<feature type="transmembrane region" description="Helical" evidence="15">
    <location>
        <begin position="83"/>
        <end position="105"/>
    </location>
</feature>
<comment type="subcellular location">
    <subcellularLocation>
        <location evidence="1">Membrane</location>
        <topology evidence="1">Multi-pass membrane protein</topology>
    </subcellularLocation>
</comment>
<evidence type="ECO:0000256" key="10">
    <source>
        <dbReference type="ARBA" id="ARBA00044662"/>
    </source>
</evidence>